<comment type="similarity">
    <text evidence="3">Belongs to the short-chain dehydrogenases/reductases (SDR) family.</text>
</comment>
<dbReference type="SUPFAM" id="SSF55718">
    <property type="entry name" value="SCP-like"/>
    <property type="match status" value="1"/>
</dbReference>
<dbReference type="Pfam" id="PF00106">
    <property type="entry name" value="adh_short"/>
    <property type="match status" value="1"/>
</dbReference>
<keyword evidence="4" id="KW-0521">NADP</keyword>
<evidence type="ECO:0000259" key="12">
    <source>
        <dbReference type="Pfam" id="PF02036"/>
    </source>
</evidence>
<feature type="domain" description="SCP2" evidence="12">
    <location>
        <begin position="348"/>
        <end position="441"/>
    </location>
</feature>
<dbReference type="PANTHER" id="PTHR42808:SF3">
    <property type="entry name" value="HYDROXYSTEROID DEHYDROGENASE-LIKE PROTEIN 2"/>
    <property type="match status" value="1"/>
</dbReference>
<evidence type="ECO:0000256" key="9">
    <source>
        <dbReference type="ARBA" id="ARBA00023278"/>
    </source>
</evidence>
<reference evidence="13" key="2">
    <citation type="submission" date="2025-09" db="UniProtKB">
        <authorList>
            <consortium name="Ensembl"/>
        </authorList>
    </citation>
    <scope>IDENTIFICATION</scope>
</reference>
<dbReference type="Ensembl" id="ENSNGAT00000011238.1">
    <property type="protein sequence ID" value="ENSNGAP00000006299.1"/>
    <property type="gene ID" value="ENSNGAG00000009254.1"/>
</dbReference>
<keyword evidence="5" id="KW-0007">Acetylation</keyword>
<evidence type="ECO:0000256" key="7">
    <source>
        <dbReference type="ARBA" id="ARBA00023128"/>
    </source>
</evidence>
<keyword evidence="8" id="KW-0576">Peroxisome</keyword>
<dbReference type="Pfam" id="PF02036">
    <property type="entry name" value="SCP2"/>
    <property type="match status" value="1"/>
</dbReference>
<comment type="subcellular location">
    <subcellularLocation>
        <location evidence="1">Mitochondrion</location>
    </subcellularLocation>
    <subcellularLocation>
        <location evidence="2">Peroxisome</location>
    </subcellularLocation>
</comment>
<evidence type="ECO:0000256" key="3">
    <source>
        <dbReference type="ARBA" id="ARBA00006484"/>
    </source>
</evidence>
<dbReference type="GO" id="GO:0016491">
    <property type="term" value="F:oxidoreductase activity"/>
    <property type="evidence" value="ECO:0007669"/>
    <property type="project" value="UniProtKB-KW"/>
</dbReference>
<dbReference type="InterPro" id="IPR051935">
    <property type="entry name" value="HSDL2"/>
</dbReference>
<proteinExistence type="inferred from homology"/>
<keyword evidence="6" id="KW-0560">Oxidoreductase</keyword>
<dbReference type="Proteomes" id="UP000694381">
    <property type="component" value="Unassembled WGS sequence"/>
</dbReference>
<dbReference type="InterPro" id="IPR003033">
    <property type="entry name" value="SCP2_sterol-bd_dom"/>
</dbReference>
<dbReference type="CDD" id="cd09762">
    <property type="entry name" value="HSDL2_SDR_c"/>
    <property type="match status" value="1"/>
</dbReference>
<dbReference type="PANTHER" id="PTHR42808">
    <property type="entry name" value="HYDROXYSTEROID DEHYDROGENASE-LIKE PROTEIN 2"/>
    <property type="match status" value="1"/>
</dbReference>
<dbReference type="InterPro" id="IPR036291">
    <property type="entry name" value="NAD(P)-bd_dom_sf"/>
</dbReference>
<keyword evidence="14" id="KW-1185">Reference proteome</keyword>
<dbReference type="PRINTS" id="PR00081">
    <property type="entry name" value="GDHRDH"/>
</dbReference>
<dbReference type="Gene3D" id="3.40.50.720">
    <property type="entry name" value="NAD(P)-binding Rossmann-like Domain"/>
    <property type="match status" value="1"/>
</dbReference>
<evidence type="ECO:0000256" key="2">
    <source>
        <dbReference type="ARBA" id="ARBA00004275"/>
    </source>
</evidence>
<name>A0A8C6W480_NANGA</name>
<evidence type="ECO:0000256" key="6">
    <source>
        <dbReference type="ARBA" id="ARBA00023002"/>
    </source>
</evidence>
<dbReference type="NCBIfam" id="NF006133">
    <property type="entry name" value="PRK08278.1"/>
    <property type="match status" value="1"/>
</dbReference>
<dbReference type="Gene3D" id="3.30.1050.10">
    <property type="entry name" value="SCP2 sterol-binding domain"/>
    <property type="match status" value="1"/>
</dbReference>
<reference evidence="13" key="1">
    <citation type="submission" date="2025-08" db="UniProtKB">
        <authorList>
            <consortium name="Ensembl"/>
        </authorList>
    </citation>
    <scope>IDENTIFICATION</scope>
</reference>
<dbReference type="GO" id="GO:0042632">
    <property type="term" value="P:cholesterol homeostasis"/>
    <property type="evidence" value="ECO:0007669"/>
    <property type="project" value="Ensembl"/>
</dbReference>
<dbReference type="SUPFAM" id="SSF51735">
    <property type="entry name" value="NAD(P)-binding Rossmann-fold domains"/>
    <property type="match status" value="1"/>
</dbReference>
<dbReference type="FunFam" id="3.40.50.720:FF:000301">
    <property type="entry name" value="Hydroxysteroid dehydrogenase like 2"/>
    <property type="match status" value="1"/>
</dbReference>
<dbReference type="InterPro" id="IPR036527">
    <property type="entry name" value="SCP2_sterol-bd_dom_sf"/>
</dbReference>
<evidence type="ECO:0000313" key="13">
    <source>
        <dbReference type="Ensembl" id="ENSNGAP00000006299.1"/>
    </source>
</evidence>
<keyword evidence="7" id="KW-0496">Mitochondrion</keyword>
<dbReference type="GO" id="GO:0005777">
    <property type="term" value="C:peroxisome"/>
    <property type="evidence" value="ECO:0007669"/>
    <property type="project" value="UniProtKB-SubCell"/>
</dbReference>
<dbReference type="AlphaFoldDB" id="A0A8C6W480"/>
<sequence>RSPGTGLAGCTVFITGASRGIGKAIALKAAKDGANIVIAAKTTQSHPKLSGTIYTAAEEIVAAGGKALPCVVDVREEQQINLAVEKAVEKFGGIDILVNNASAISLTNTLDTPTKRVDLMMNVNTRGTYLTSKACIPFLKKSKVAHILNLSPPLNLNPLWFKQHCAYTIAKYGMSMCVLGMAEEFRGEIAVNALWPKTAIHTAAMDMLGGSGIESQCRKVDIIADAAYAIFNKPKSFTGNFIIDENILKEEGIKNFDVYAVTPGHPLLPDFFLDEHPDVIMKKKESEGKILEFYLFIYLFIFESGSHCPLQEQPVLFNYPVPELKKEKPQPPPKSHSGAVEETFRIVKDSLSDDVVKATQAVYQFELSGEDGGMWFLDLKSKGGNVGQGEPASQADVVMSMTTDDFVKMFSGKLKPTMAFMSGKLKIKGNMALAIKLEKLMNQMNSKL</sequence>
<evidence type="ECO:0000256" key="1">
    <source>
        <dbReference type="ARBA" id="ARBA00004173"/>
    </source>
</evidence>
<dbReference type="GeneTree" id="ENSGT00940000156729"/>
<evidence type="ECO:0000256" key="10">
    <source>
        <dbReference type="ARBA" id="ARBA00040243"/>
    </source>
</evidence>
<accession>A0A8C6W480</accession>
<evidence type="ECO:0000256" key="11">
    <source>
        <dbReference type="ARBA" id="ARBA00045401"/>
    </source>
</evidence>
<dbReference type="InterPro" id="IPR002347">
    <property type="entry name" value="SDR_fam"/>
</dbReference>
<keyword evidence="9" id="KW-0379">Hydroxylation</keyword>
<dbReference type="FunFam" id="3.30.1050.10:FF:000005">
    <property type="entry name" value="hydroxysteroid dehydrogenase-like protein 2 isoform X1"/>
    <property type="match status" value="1"/>
</dbReference>
<dbReference type="GO" id="GO:0005739">
    <property type="term" value="C:mitochondrion"/>
    <property type="evidence" value="ECO:0007669"/>
    <property type="project" value="UniProtKB-SubCell"/>
</dbReference>
<evidence type="ECO:0000256" key="4">
    <source>
        <dbReference type="ARBA" id="ARBA00022857"/>
    </source>
</evidence>
<organism evidence="13 14">
    <name type="scientific">Nannospalax galili</name>
    <name type="common">Northern Israeli blind subterranean mole rat</name>
    <name type="synonym">Spalax galili</name>
    <dbReference type="NCBI Taxonomy" id="1026970"/>
    <lineage>
        <taxon>Eukaryota</taxon>
        <taxon>Metazoa</taxon>
        <taxon>Chordata</taxon>
        <taxon>Craniata</taxon>
        <taxon>Vertebrata</taxon>
        <taxon>Euteleostomi</taxon>
        <taxon>Mammalia</taxon>
        <taxon>Eutheria</taxon>
        <taxon>Euarchontoglires</taxon>
        <taxon>Glires</taxon>
        <taxon>Rodentia</taxon>
        <taxon>Myomorpha</taxon>
        <taxon>Muroidea</taxon>
        <taxon>Spalacidae</taxon>
        <taxon>Spalacinae</taxon>
        <taxon>Nannospalax</taxon>
    </lineage>
</organism>
<comment type="function">
    <text evidence="11">Has apparently no steroid dehydrogenase activity. Controls bile acid (BA) and lipid metabolism in response to nutritional cues.</text>
</comment>
<gene>
    <name evidence="13" type="primary">Hsdl2</name>
</gene>
<protein>
    <recommendedName>
        <fullName evidence="10">Hydroxysteroid dehydrogenase-like protein 2</fullName>
    </recommendedName>
</protein>
<evidence type="ECO:0000256" key="5">
    <source>
        <dbReference type="ARBA" id="ARBA00022990"/>
    </source>
</evidence>
<evidence type="ECO:0000313" key="14">
    <source>
        <dbReference type="Proteomes" id="UP000694381"/>
    </source>
</evidence>
<evidence type="ECO:0000256" key="8">
    <source>
        <dbReference type="ARBA" id="ARBA00023140"/>
    </source>
</evidence>